<evidence type="ECO:0000313" key="3">
    <source>
        <dbReference type="Proteomes" id="UP001374535"/>
    </source>
</evidence>
<sequence length="121" mass="13316">MDCPASAMQRQGCRDAPHQSQFLLAWRTALLSWVGFPRKPSVMRIELFSRTFDSSSSLCIAAPSLHDPSHTTASPLALHLLLTNQFHSIPNCSDQTSTTSPTRCSRPAPLQHQAMTTKPVT</sequence>
<reference evidence="2 3" key="1">
    <citation type="journal article" date="2023" name="Life. Sci Alliance">
        <title>Evolutionary insights into 3D genome organization and epigenetic landscape of Vigna mungo.</title>
        <authorList>
            <person name="Junaid A."/>
            <person name="Singh B."/>
            <person name="Bhatia S."/>
        </authorList>
    </citation>
    <scope>NUCLEOTIDE SEQUENCE [LARGE SCALE GENOMIC DNA]</scope>
    <source>
        <strain evidence="2">Urdbean</strain>
    </source>
</reference>
<proteinExistence type="predicted"/>
<keyword evidence="3" id="KW-1185">Reference proteome</keyword>
<feature type="region of interest" description="Disordered" evidence="1">
    <location>
        <begin position="92"/>
        <end position="121"/>
    </location>
</feature>
<feature type="compositionally biased region" description="Low complexity" evidence="1">
    <location>
        <begin position="96"/>
        <end position="107"/>
    </location>
</feature>
<dbReference type="AlphaFoldDB" id="A0AAQ3RYA8"/>
<gene>
    <name evidence="2" type="ORF">V8G54_014103</name>
</gene>
<evidence type="ECO:0000313" key="2">
    <source>
        <dbReference type="EMBL" id="WVZ09573.1"/>
    </source>
</evidence>
<protein>
    <submittedName>
        <fullName evidence="2">Uncharacterized protein</fullName>
    </submittedName>
</protein>
<organism evidence="2 3">
    <name type="scientific">Vigna mungo</name>
    <name type="common">Black gram</name>
    <name type="synonym">Phaseolus mungo</name>
    <dbReference type="NCBI Taxonomy" id="3915"/>
    <lineage>
        <taxon>Eukaryota</taxon>
        <taxon>Viridiplantae</taxon>
        <taxon>Streptophyta</taxon>
        <taxon>Embryophyta</taxon>
        <taxon>Tracheophyta</taxon>
        <taxon>Spermatophyta</taxon>
        <taxon>Magnoliopsida</taxon>
        <taxon>eudicotyledons</taxon>
        <taxon>Gunneridae</taxon>
        <taxon>Pentapetalae</taxon>
        <taxon>rosids</taxon>
        <taxon>fabids</taxon>
        <taxon>Fabales</taxon>
        <taxon>Fabaceae</taxon>
        <taxon>Papilionoideae</taxon>
        <taxon>50 kb inversion clade</taxon>
        <taxon>NPAAA clade</taxon>
        <taxon>indigoferoid/millettioid clade</taxon>
        <taxon>Phaseoleae</taxon>
        <taxon>Vigna</taxon>
    </lineage>
</organism>
<name>A0AAQ3RYA8_VIGMU</name>
<dbReference type="EMBL" id="CP144696">
    <property type="protein sequence ID" value="WVZ09573.1"/>
    <property type="molecule type" value="Genomic_DNA"/>
</dbReference>
<dbReference type="Proteomes" id="UP001374535">
    <property type="component" value="Chromosome 5"/>
</dbReference>
<accession>A0AAQ3RYA8</accession>
<evidence type="ECO:0000256" key="1">
    <source>
        <dbReference type="SAM" id="MobiDB-lite"/>
    </source>
</evidence>